<reference evidence="5 6" key="1">
    <citation type="submission" date="2024-04" db="EMBL/GenBank/DDBJ databases">
        <title>Novel species of the genus Ideonella isolated from streams.</title>
        <authorList>
            <person name="Lu H."/>
        </authorList>
    </citation>
    <scope>NUCLEOTIDE SEQUENCE [LARGE SCALE GENOMIC DNA]</scope>
    <source>
        <strain evidence="5 6">DXS29W</strain>
    </source>
</reference>
<dbReference type="PANTHER" id="PTHR46796">
    <property type="entry name" value="HTH-TYPE TRANSCRIPTIONAL ACTIVATOR RHAS-RELATED"/>
    <property type="match status" value="1"/>
</dbReference>
<dbReference type="PROSITE" id="PS01124">
    <property type="entry name" value="HTH_ARAC_FAMILY_2"/>
    <property type="match status" value="1"/>
</dbReference>
<dbReference type="EMBL" id="JBBUTG010000006">
    <property type="protein sequence ID" value="MEK8031793.1"/>
    <property type="molecule type" value="Genomic_DNA"/>
</dbReference>
<evidence type="ECO:0000256" key="1">
    <source>
        <dbReference type="ARBA" id="ARBA00023015"/>
    </source>
</evidence>
<dbReference type="SUPFAM" id="SSF46689">
    <property type="entry name" value="Homeodomain-like"/>
    <property type="match status" value="2"/>
</dbReference>
<sequence>MRQDDLHTSDLHTHCDGAASAAVAPAWTAARRDPGWRRHVDVPVASRPGALAAWQLRQATDWMRAHLGLSISIADVAAQLKLSPSYFARAFRAATGQPPHQWLLQRRIELALQLLGQPSLPLGEIASLCGFADQAHFSRVFSARLGMPPSHWRARHTG</sequence>
<keyword evidence="3" id="KW-0804">Transcription</keyword>
<evidence type="ECO:0000256" key="2">
    <source>
        <dbReference type="ARBA" id="ARBA00023125"/>
    </source>
</evidence>
<keyword evidence="2" id="KW-0238">DNA-binding</keyword>
<evidence type="ECO:0000313" key="6">
    <source>
        <dbReference type="Proteomes" id="UP001371218"/>
    </source>
</evidence>
<keyword evidence="1" id="KW-0805">Transcription regulation</keyword>
<dbReference type="Proteomes" id="UP001371218">
    <property type="component" value="Unassembled WGS sequence"/>
</dbReference>
<dbReference type="Gene3D" id="1.10.10.60">
    <property type="entry name" value="Homeodomain-like"/>
    <property type="match status" value="2"/>
</dbReference>
<accession>A0ABU9BPA1</accession>
<evidence type="ECO:0000313" key="5">
    <source>
        <dbReference type="EMBL" id="MEK8031793.1"/>
    </source>
</evidence>
<protein>
    <submittedName>
        <fullName evidence="5">AraC family transcriptional regulator</fullName>
    </submittedName>
</protein>
<dbReference type="InterPro" id="IPR018060">
    <property type="entry name" value="HTH_AraC"/>
</dbReference>
<name>A0ABU9BPA1_9BURK</name>
<keyword evidence="6" id="KW-1185">Reference proteome</keyword>
<dbReference type="InterPro" id="IPR050204">
    <property type="entry name" value="AraC_XylS_family_regulators"/>
</dbReference>
<dbReference type="InterPro" id="IPR018062">
    <property type="entry name" value="HTH_AraC-typ_CS"/>
</dbReference>
<dbReference type="RefSeq" id="WP_341426176.1">
    <property type="nucleotide sequence ID" value="NZ_JBBUTG010000006.1"/>
</dbReference>
<proteinExistence type="predicted"/>
<comment type="caution">
    <text evidence="5">The sequence shown here is derived from an EMBL/GenBank/DDBJ whole genome shotgun (WGS) entry which is preliminary data.</text>
</comment>
<dbReference type="Pfam" id="PF12833">
    <property type="entry name" value="HTH_18"/>
    <property type="match status" value="1"/>
</dbReference>
<gene>
    <name evidence="5" type="ORF">AACH06_13280</name>
</gene>
<dbReference type="PROSITE" id="PS00041">
    <property type="entry name" value="HTH_ARAC_FAMILY_1"/>
    <property type="match status" value="1"/>
</dbReference>
<dbReference type="PRINTS" id="PR00032">
    <property type="entry name" value="HTHARAC"/>
</dbReference>
<dbReference type="SMART" id="SM00342">
    <property type="entry name" value="HTH_ARAC"/>
    <property type="match status" value="1"/>
</dbReference>
<evidence type="ECO:0000259" key="4">
    <source>
        <dbReference type="PROSITE" id="PS01124"/>
    </source>
</evidence>
<dbReference type="PANTHER" id="PTHR46796:SF14">
    <property type="entry name" value="TRANSCRIPTIONAL REGULATORY PROTEIN"/>
    <property type="match status" value="1"/>
</dbReference>
<dbReference type="InterPro" id="IPR009057">
    <property type="entry name" value="Homeodomain-like_sf"/>
</dbReference>
<feature type="domain" description="HTH araC/xylS-type" evidence="4">
    <location>
        <begin position="57"/>
        <end position="155"/>
    </location>
</feature>
<organism evidence="5 6">
    <name type="scientific">Ideonella lacteola</name>
    <dbReference type="NCBI Taxonomy" id="2984193"/>
    <lineage>
        <taxon>Bacteria</taxon>
        <taxon>Pseudomonadati</taxon>
        <taxon>Pseudomonadota</taxon>
        <taxon>Betaproteobacteria</taxon>
        <taxon>Burkholderiales</taxon>
        <taxon>Sphaerotilaceae</taxon>
        <taxon>Ideonella</taxon>
    </lineage>
</organism>
<evidence type="ECO:0000256" key="3">
    <source>
        <dbReference type="ARBA" id="ARBA00023163"/>
    </source>
</evidence>
<dbReference type="InterPro" id="IPR020449">
    <property type="entry name" value="Tscrpt_reg_AraC-type_HTH"/>
</dbReference>